<dbReference type="InterPro" id="IPR036873">
    <property type="entry name" value="Rhodanese-like_dom_sf"/>
</dbReference>
<accession>A0A4U3MR91</accession>
<dbReference type="OrthoDB" id="9800872at2"/>
<dbReference type="Gene3D" id="3.40.250.10">
    <property type="entry name" value="Rhodanese-like domain"/>
    <property type="match status" value="1"/>
</dbReference>
<evidence type="ECO:0000259" key="6">
    <source>
        <dbReference type="PROSITE" id="PS50987"/>
    </source>
</evidence>
<evidence type="ECO:0000256" key="2">
    <source>
        <dbReference type="ARBA" id="ARBA00023125"/>
    </source>
</evidence>
<reference evidence="7 8" key="1">
    <citation type="submission" date="2019-04" db="EMBL/GenBank/DDBJ databases">
        <title>Herbidospora sp. NEAU-GS14.nov., a novel actinomycete isolated from soil.</title>
        <authorList>
            <person name="Han L."/>
        </authorList>
    </citation>
    <scope>NUCLEOTIDE SEQUENCE [LARGE SCALE GENOMIC DNA]</scope>
    <source>
        <strain evidence="7 8">NEAU-GS14</strain>
    </source>
</reference>
<name>A0A4U3MR91_9ACTN</name>
<dbReference type="PANTHER" id="PTHR43132:SF2">
    <property type="entry name" value="ARSENICAL RESISTANCE OPERON REPRESSOR ARSR-RELATED"/>
    <property type="match status" value="1"/>
</dbReference>
<organism evidence="7 8">
    <name type="scientific">Herbidospora galbida</name>
    <dbReference type="NCBI Taxonomy" id="2575442"/>
    <lineage>
        <taxon>Bacteria</taxon>
        <taxon>Bacillati</taxon>
        <taxon>Actinomycetota</taxon>
        <taxon>Actinomycetes</taxon>
        <taxon>Streptosporangiales</taxon>
        <taxon>Streptosporangiaceae</taxon>
        <taxon>Herbidospora</taxon>
    </lineage>
</organism>
<protein>
    <submittedName>
        <fullName evidence="7">Metalloregulator ArsR/SmtB family transcription factor</fullName>
    </submittedName>
</protein>
<dbReference type="InterPro" id="IPR051011">
    <property type="entry name" value="Metal_resp_trans_reg"/>
</dbReference>
<dbReference type="InterPro" id="IPR001307">
    <property type="entry name" value="Thiosulphate_STrfase_CS"/>
</dbReference>
<dbReference type="AlphaFoldDB" id="A0A4U3MR91"/>
<sequence length="243" mass="27015">MTTDNVTTVLAEFARVAKAMANPVRLHLLDLLSQAERNVEDLATAAGVPIGNTSAQLKVLRDAGLVCSRRDGTRIYYRLAGDDVASLYASLRQVTRRRSPEQESPRVVPLRAAASDATITREELLRRRGDGRTLLIDVRPAVEYVAAHIPGAVSIPVEDLRTRVEELPVGAEIVVYCRSSHCLLAREALWLLKSHGRCGRRLEEGMLEWRLQRLPLASGRPKPRRQLPVTPVREREHTAVRGA</sequence>
<proteinExistence type="predicted"/>
<comment type="caution">
    <text evidence="7">The sequence shown here is derived from an EMBL/GenBank/DDBJ whole genome shotgun (WGS) entry which is preliminary data.</text>
</comment>
<dbReference type="PRINTS" id="PR00778">
    <property type="entry name" value="HTHARSR"/>
</dbReference>
<dbReference type="InterPro" id="IPR036388">
    <property type="entry name" value="WH-like_DNA-bd_sf"/>
</dbReference>
<dbReference type="SUPFAM" id="SSF52821">
    <property type="entry name" value="Rhodanese/Cell cycle control phosphatase"/>
    <property type="match status" value="1"/>
</dbReference>
<evidence type="ECO:0000256" key="1">
    <source>
        <dbReference type="ARBA" id="ARBA00023015"/>
    </source>
</evidence>
<dbReference type="PROSITE" id="PS00380">
    <property type="entry name" value="RHODANESE_1"/>
    <property type="match status" value="1"/>
</dbReference>
<dbReference type="SMART" id="SM00450">
    <property type="entry name" value="RHOD"/>
    <property type="match status" value="1"/>
</dbReference>
<keyword evidence="8" id="KW-1185">Reference proteome</keyword>
<keyword evidence="2" id="KW-0238">DNA-binding</keyword>
<evidence type="ECO:0000259" key="5">
    <source>
        <dbReference type="PROSITE" id="PS50206"/>
    </source>
</evidence>
<dbReference type="SUPFAM" id="SSF46785">
    <property type="entry name" value="Winged helix' DNA-binding domain"/>
    <property type="match status" value="1"/>
</dbReference>
<dbReference type="GO" id="GO:0003700">
    <property type="term" value="F:DNA-binding transcription factor activity"/>
    <property type="evidence" value="ECO:0007669"/>
    <property type="project" value="InterPro"/>
</dbReference>
<dbReference type="PROSITE" id="PS50206">
    <property type="entry name" value="RHODANESE_3"/>
    <property type="match status" value="1"/>
</dbReference>
<dbReference type="CDD" id="cd00158">
    <property type="entry name" value="RHOD"/>
    <property type="match status" value="1"/>
</dbReference>
<dbReference type="PROSITE" id="PS50987">
    <property type="entry name" value="HTH_ARSR_2"/>
    <property type="match status" value="1"/>
</dbReference>
<dbReference type="PANTHER" id="PTHR43132">
    <property type="entry name" value="ARSENICAL RESISTANCE OPERON REPRESSOR ARSR-RELATED"/>
    <property type="match status" value="1"/>
</dbReference>
<dbReference type="InterPro" id="IPR011991">
    <property type="entry name" value="ArsR-like_HTH"/>
</dbReference>
<keyword evidence="3" id="KW-0804">Transcription</keyword>
<feature type="region of interest" description="Disordered" evidence="4">
    <location>
        <begin position="220"/>
        <end position="243"/>
    </location>
</feature>
<dbReference type="SMART" id="SM00418">
    <property type="entry name" value="HTH_ARSR"/>
    <property type="match status" value="1"/>
</dbReference>
<feature type="compositionally biased region" description="Basic and acidic residues" evidence="4">
    <location>
        <begin position="232"/>
        <end position="243"/>
    </location>
</feature>
<dbReference type="GO" id="GO:0004792">
    <property type="term" value="F:thiosulfate-cyanide sulfurtransferase activity"/>
    <property type="evidence" value="ECO:0007669"/>
    <property type="project" value="InterPro"/>
</dbReference>
<keyword evidence="1" id="KW-0805">Transcription regulation</keyword>
<dbReference type="GO" id="GO:0003677">
    <property type="term" value="F:DNA binding"/>
    <property type="evidence" value="ECO:0007669"/>
    <property type="project" value="UniProtKB-KW"/>
</dbReference>
<dbReference type="EMBL" id="SZQA01000001">
    <property type="protein sequence ID" value="TKK91372.1"/>
    <property type="molecule type" value="Genomic_DNA"/>
</dbReference>
<evidence type="ECO:0000256" key="4">
    <source>
        <dbReference type="SAM" id="MobiDB-lite"/>
    </source>
</evidence>
<feature type="domain" description="Rhodanese" evidence="5">
    <location>
        <begin position="129"/>
        <end position="218"/>
    </location>
</feature>
<dbReference type="InterPro" id="IPR036390">
    <property type="entry name" value="WH_DNA-bd_sf"/>
</dbReference>
<dbReference type="CDD" id="cd00090">
    <property type="entry name" value="HTH_ARSR"/>
    <property type="match status" value="1"/>
</dbReference>
<evidence type="ECO:0000313" key="8">
    <source>
        <dbReference type="Proteomes" id="UP000308705"/>
    </source>
</evidence>
<dbReference type="RefSeq" id="WP_063813591.1">
    <property type="nucleotide sequence ID" value="NZ_SZQA01000001.1"/>
</dbReference>
<dbReference type="Gene3D" id="1.10.10.10">
    <property type="entry name" value="Winged helix-like DNA-binding domain superfamily/Winged helix DNA-binding domain"/>
    <property type="match status" value="1"/>
</dbReference>
<gene>
    <name evidence="7" type="ORF">FDA94_00775</name>
</gene>
<evidence type="ECO:0000256" key="3">
    <source>
        <dbReference type="ARBA" id="ARBA00023163"/>
    </source>
</evidence>
<dbReference type="NCBIfam" id="NF033788">
    <property type="entry name" value="HTH_metalloreg"/>
    <property type="match status" value="1"/>
</dbReference>
<feature type="domain" description="HTH arsR-type" evidence="6">
    <location>
        <begin position="5"/>
        <end position="99"/>
    </location>
</feature>
<dbReference type="Pfam" id="PF00581">
    <property type="entry name" value="Rhodanese"/>
    <property type="match status" value="1"/>
</dbReference>
<dbReference type="InterPro" id="IPR001845">
    <property type="entry name" value="HTH_ArsR_DNA-bd_dom"/>
</dbReference>
<evidence type="ECO:0000313" key="7">
    <source>
        <dbReference type="EMBL" id="TKK91372.1"/>
    </source>
</evidence>
<dbReference type="Pfam" id="PF01022">
    <property type="entry name" value="HTH_5"/>
    <property type="match status" value="1"/>
</dbReference>
<dbReference type="InterPro" id="IPR001763">
    <property type="entry name" value="Rhodanese-like_dom"/>
</dbReference>
<dbReference type="Proteomes" id="UP000308705">
    <property type="component" value="Unassembled WGS sequence"/>
</dbReference>